<feature type="transmembrane region" description="Helical" evidence="7">
    <location>
        <begin position="293"/>
        <end position="312"/>
    </location>
</feature>
<dbReference type="InterPro" id="IPR043428">
    <property type="entry name" value="LivM-like"/>
</dbReference>
<comment type="subcellular location">
    <subcellularLocation>
        <location evidence="1">Cell membrane</location>
        <topology evidence="1">Multi-pass membrane protein</topology>
    </subcellularLocation>
</comment>
<dbReference type="AlphaFoldDB" id="A0A1G8JT00"/>
<feature type="transmembrane region" description="Helical" evidence="7">
    <location>
        <begin position="356"/>
        <end position="373"/>
    </location>
</feature>
<proteinExistence type="predicted"/>
<gene>
    <name evidence="8" type="ORF">SAMN04488026_100252</name>
</gene>
<feature type="transmembrane region" description="Helical" evidence="7">
    <location>
        <begin position="267"/>
        <end position="287"/>
    </location>
</feature>
<evidence type="ECO:0000313" key="8">
    <source>
        <dbReference type="EMBL" id="SDI34207.1"/>
    </source>
</evidence>
<dbReference type="RefSeq" id="WP_093148068.1">
    <property type="nucleotide sequence ID" value="NZ_FNEK01000002.1"/>
</dbReference>
<feature type="region of interest" description="Disordered" evidence="6">
    <location>
        <begin position="391"/>
        <end position="410"/>
    </location>
</feature>
<keyword evidence="4 7" id="KW-1133">Transmembrane helix</keyword>
<evidence type="ECO:0000256" key="7">
    <source>
        <dbReference type="SAM" id="Phobius"/>
    </source>
</evidence>
<feature type="compositionally biased region" description="Polar residues" evidence="6">
    <location>
        <begin position="401"/>
        <end position="410"/>
    </location>
</feature>
<evidence type="ECO:0000256" key="5">
    <source>
        <dbReference type="ARBA" id="ARBA00023136"/>
    </source>
</evidence>
<sequence length="410" mass="43809">MEKSFFARNPSVLIFIGCLALFTIGVTAMSEAMGTDVISTSFLKTLGKTLCLCLVAIAMDLIWGFAGILSLGHMAFFGLGGYMVGMWLMYARTEMIVVASMANAEIPPTAQEVVDAIGTQIFGVVGSSDFPVIWAFADSLFQQLLLVVAVPGLLALVFGWLAFRSRVTGVYLSILTQAMTLALALYLFQNDSGLRGNNGLSGLQNLPGADAIPQAQISLWFFWASAFALGLGYLLAAWVVSGKFGSVIRGIRDDEARVRFLGYSVEGYKLFVFTLTAVIAAIAGALYYPQAGIINPAEIAPIASIYLAVWVAIGGRGRLYGAVIGAAFVSLLSTWFTGGQAPSIPLGFYTINWVDWWQVLLGISFVLVTLFAPKGIGGLVDHLTGRVSPERYGADLGPDSGSLQEQEAEK</sequence>
<evidence type="ECO:0000313" key="9">
    <source>
        <dbReference type="Proteomes" id="UP000199382"/>
    </source>
</evidence>
<evidence type="ECO:0000256" key="3">
    <source>
        <dbReference type="ARBA" id="ARBA00022692"/>
    </source>
</evidence>
<dbReference type="InterPro" id="IPR017778">
    <property type="entry name" value="ABC_transptr_urea_perm_UrtC"/>
</dbReference>
<feature type="transmembrane region" description="Helical" evidence="7">
    <location>
        <begin position="319"/>
        <end position="336"/>
    </location>
</feature>
<feature type="transmembrane region" description="Helical" evidence="7">
    <location>
        <begin position="220"/>
        <end position="240"/>
    </location>
</feature>
<feature type="transmembrane region" description="Helical" evidence="7">
    <location>
        <begin position="170"/>
        <end position="188"/>
    </location>
</feature>
<evidence type="ECO:0000256" key="4">
    <source>
        <dbReference type="ARBA" id="ARBA00022989"/>
    </source>
</evidence>
<organism evidence="8 9">
    <name type="scientific">Aliiruegeria lutimaris</name>
    <dbReference type="NCBI Taxonomy" id="571298"/>
    <lineage>
        <taxon>Bacteria</taxon>
        <taxon>Pseudomonadati</taxon>
        <taxon>Pseudomonadota</taxon>
        <taxon>Alphaproteobacteria</taxon>
        <taxon>Rhodobacterales</taxon>
        <taxon>Roseobacteraceae</taxon>
        <taxon>Aliiruegeria</taxon>
    </lineage>
</organism>
<evidence type="ECO:0000256" key="6">
    <source>
        <dbReference type="SAM" id="MobiDB-lite"/>
    </source>
</evidence>
<keyword evidence="9" id="KW-1185">Reference proteome</keyword>
<feature type="transmembrane region" description="Helical" evidence="7">
    <location>
        <begin position="143"/>
        <end position="163"/>
    </location>
</feature>
<dbReference type="EMBL" id="FNEK01000002">
    <property type="protein sequence ID" value="SDI34207.1"/>
    <property type="molecule type" value="Genomic_DNA"/>
</dbReference>
<dbReference type="Proteomes" id="UP000199382">
    <property type="component" value="Unassembled WGS sequence"/>
</dbReference>
<feature type="transmembrane region" description="Helical" evidence="7">
    <location>
        <begin position="12"/>
        <end position="29"/>
    </location>
</feature>
<dbReference type="InterPro" id="IPR001851">
    <property type="entry name" value="ABC_transp_permease"/>
</dbReference>
<feature type="transmembrane region" description="Helical" evidence="7">
    <location>
        <begin position="75"/>
        <end position="92"/>
    </location>
</feature>
<reference evidence="8 9" key="1">
    <citation type="submission" date="2016-10" db="EMBL/GenBank/DDBJ databases">
        <authorList>
            <person name="de Groot N.N."/>
        </authorList>
    </citation>
    <scope>NUCLEOTIDE SEQUENCE [LARGE SCALE GENOMIC DNA]</scope>
    <source>
        <strain evidence="8 9">DSM 25294</strain>
    </source>
</reference>
<dbReference type="PANTHER" id="PTHR30482:SF4">
    <property type="entry name" value="SLR1201 PROTEIN"/>
    <property type="match status" value="1"/>
</dbReference>
<keyword evidence="2" id="KW-1003">Cell membrane</keyword>
<dbReference type="NCBIfam" id="TIGR03408">
    <property type="entry name" value="urea_trans_UrtC"/>
    <property type="match status" value="1"/>
</dbReference>
<dbReference type="CDD" id="cd06581">
    <property type="entry name" value="TM_PBP1_LivM_like"/>
    <property type="match status" value="1"/>
</dbReference>
<protein>
    <submittedName>
        <fullName evidence="8">Amino acid/amide ABC transporter membrane protein 2, HAAT family</fullName>
    </submittedName>
</protein>
<dbReference type="STRING" id="571298.SAMN04488026_100252"/>
<accession>A0A1G8JT00</accession>
<dbReference type="GO" id="GO:0005886">
    <property type="term" value="C:plasma membrane"/>
    <property type="evidence" value="ECO:0007669"/>
    <property type="project" value="UniProtKB-SubCell"/>
</dbReference>
<evidence type="ECO:0000256" key="2">
    <source>
        <dbReference type="ARBA" id="ARBA00022475"/>
    </source>
</evidence>
<feature type="transmembrane region" description="Helical" evidence="7">
    <location>
        <begin position="50"/>
        <end position="69"/>
    </location>
</feature>
<dbReference type="PANTHER" id="PTHR30482">
    <property type="entry name" value="HIGH-AFFINITY BRANCHED-CHAIN AMINO ACID TRANSPORT SYSTEM PERMEASE"/>
    <property type="match status" value="1"/>
</dbReference>
<keyword evidence="3 7" id="KW-0812">Transmembrane</keyword>
<keyword evidence="5 7" id="KW-0472">Membrane</keyword>
<dbReference type="OrthoDB" id="9034298at2"/>
<evidence type="ECO:0000256" key="1">
    <source>
        <dbReference type="ARBA" id="ARBA00004651"/>
    </source>
</evidence>
<dbReference type="GO" id="GO:0015658">
    <property type="term" value="F:branched-chain amino acid transmembrane transporter activity"/>
    <property type="evidence" value="ECO:0007669"/>
    <property type="project" value="InterPro"/>
</dbReference>
<dbReference type="Pfam" id="PF02653">
    <property type="entry name" value="BPD_transp_2"/>
    <property type="match status" value="1"/>
</dbReference>
<name>A0A1G8JT00_9RHOB</name>